<dbReference type="EMBL" id="LKET01000003">
    <property type="protein sequence ID" value="KPU46367.1"/>
    <property type="molecule type" value="Genomic_DNA"/>
</dbReference>
<sequence length="139" mass="16193">MLNYVTIINVHSTIDDVVDLCEGEDYNELLIEEYADHMITLARYAQMSPNIGGISYPLSKIEYIIKGTMHDKIGKEQLKYLIRVRDKLRVFRDKINSEFEEIEEVSIDRIKIGIFGIFRKSNVDELKDIFDGYPSKVQL</sequence>
<proteinExistence type="predicted"/>
<gene>
    <name evidence="1" type="ORF">OXPF_00090</name>
</gene>
<keyword evidence="2" id="KW-1185">Reference proteome</keyword>
<dbReference type="Proteomes" id="UP000050326">
    <property type="component" value="Unassembled WGS sequence"/>
</dbReference>
<organism evidence="1 2">
    <name type="scientific">Oxobacter pfennigii</name>
    <dbReference type="NCBI Taxonomy" id="36849"/>
    <lineage>
        <taxon>Bacteria</taxon>
        <taxon>Bacillati</taxon>
        <taxon>Bacillota</taxon>
        <taxon>Clostridia</taxon>
        <taxon>Eubacteriales</taxon>
        <taxon>Clostridiaceae</taxon>
        <taxon>Oxobacter</taxon>
    </lineage>
</organism>
<evidence type="ECO:0000313" key="2">
    <source>
        <dbReference type="Proteomes" id="UP000050326"/>
    </source>
</evidence>
<reference evidence="1 2" key="1">
    <citation type="submission" date="2015-09" db="EMBL/GenBank/DDBJ databases">
        <title>Genome sequence of Oxobacter pfennigii DSM 3222.</title>
        <authorList>
            <person name="Poehlein A."/>
            <person name="Bengelsdorf F.R."/>
            <person name="Schiel-Bengelsdorf B."/>
            <person name="Duerre P."/>
            <person name="Daniel R."/>
        </authorList>
    </citation>
    <scope>NUCLEOTIDE SEQUENCE [LARGE SCALE GENOMIC DNA]</scope>
    <source>
        <strain evidence="1 2">DSM 3222</strain>
    </source>
</reference>
<evidence type="ECO:0000313" key="1">
    <source>
        <dbReference type="EMBL" id="KPU46367.1"/>
    </source>
</evidence>
<name>A0A0P8X616_9CLOT</name>
<comment type="caution">
    <text evidence="1">The sequence shown here is derived from an EMBL/GenBank/DDBJ whole genome shotgun (WGS) entry which is preliminary data.</text>
</comment>
<protein>
    <submittedName>
        <fullName evidence="1">Uncharacterized protein</fullName>
    </submittedName>
</protein>
<dbReference type="AlphaFoldDB" id="A0A0P8X616"/>
<accession>A0A0P8X616</accession>